<sequence length="536" mass="60608">MLESKSENILWVRLSSQSFGLQQDLYLCAVYVKPSNGALDESTFEILESEIAAYAPSGTVCLLGDFNARTGNLQDTTVCENTPSAMIPNKPNTSRICLQRNNLDSVINPQGRTLVDLCIASSMKILNGRTIGNSLGYFTCYNRQGCSTVDYAIVSDGLLSDVNFFTIHPIDYLSDHCLLELSIRTNVIQKSAISTTVHRFNEQYIWKPDSPEKFLNALEDDETINEISKLQCTHFPNTKEGVNKACNELQNILCNAANKSLAKRKPPRNGTNKTKRVKKHPWFDGTCAEIRRNIKHLGKLLQNNPGNNFVAHTYHEASRKYKQLIKRKKREHKDFLLKRLLENEEKNPKEFWEVFKNLKEKETRHNLISPDIWLKHFHQLCGIAPNENNIIDAPLKEMERQEGIPILDSAITCHEVKNALKKLKSGKAAGEDAIKNEMLKVGTQYLAIVITKIFNLILNTTEIPDTWNLGIIIPIHKSGEHMNPSNYRGLCITSCLGKLFNSILFAKTCDVSLTVRSFFLSSPKKESSQVKLKKLA</sequence>
<protein>
    <submittedName>
        <fullName evidence="2">Uncharacterized protein LOC106154306</fullName>
    </submittedName>
</protein>
<dbReference type="PANTHER" id="PTHR47510:SF3">
    <property type="entry name" value="ENDO_EXONUCLEASE_PHOSPHATASE DOMAIN-CONTAINING PROTEIN"/>
    <property type="match status" value="1"/>
</dbReference>
<dbReference type="STRING" id="7574.A0A1S3HDH9"/>
<dbReference type="GeneID" id="106154306"/>
<gene>
    <name evidence="2" type="primary">LOC106154306</name>
</gene>
<proteinExistence type="predicted"/>
<evidence type="ECO:0000313" key="1">
    <source>
        <dbReference type="Proteomes" id="UP000085678"/>
    </source>
</evidence>
<name>A0A1S3HDH9_LINAN</name>
<dbReference type="InParanoid" id="A0A1S3HDH9"/>
<dbReference type="RefSeq" id="XP_013384075.1">
    <property type="nucleotide sequence ID" value="XM_013528621.1"/>
</dbReference>
<keyword evidence="1" id="KW-1185">Reference proteome</keyword>
<reference evidence="2" key="1">
    <citation type="submission" date="2025-08" db="UniProtKB">
        <authorList>
            <consortium name="RefSeq"/>
        </authorList>
    </citation>
    <scope>IDENTIFICATION</scope>
    <source>
        <tissue evidence="2">Gonads</tissue>
    </source>
</reference>
<accession>A0A1S3HDH9</accession>
<dbReference type="Gene3D" id="3.60.10.10">
    <property type="entry name" value="Endonuclease/exonuclease/phosphatase"/>
    <property type="match status" value="1"/>
</dbReference>
<dbReference type="SUPFAM" id="SSF56219">
    <property type="entry name" value="DNase I-like"/>
    <property type="match status" value="1"/>
</dbReference>
<dbReference type="InterPro" id="IPR036691">
    <property type="entry name" value="Endo/exonu/phosph_ase_sf"/>
</dbReference>
<dbReference type="AlphaFoldDB" id="A0A1S3HDH9"/>
<dbReference type="Proteomes" id="UP000085678">
    <property type="component" value="Unplaced"/>
</dbReference>
<evidence type="ECO:0000313" key="2">
    <source>
        <dbReference type="RefSeq" id="XP_013384075.1"/>
    </source>
</evidence>
<dbReference type="PANTHER" id="PTHR47510">
    <property type="entry name" value="REVERSE TRANSCRIPTASE DOMAIN-CONTAINING PROTEIN"/>
    <property type="match status" value="1"/>
</dbReference>
<dbReference type="GO" id="GO:0003824">
    <property type="term" value="F:catalytic activity"/>
    <property type="evidence" value="ECO:0007669"/>
    <property type="project" value="InterPro"/>
</dbReference>
<dbReference type="KEGG" id="lak:106154306"/>
<organism evidence="1 2">
    <name type="scientific">Lingula anatina</name>
    <name type="common">Brachiopod</name>
    <name type="synonym">Lingula unguis</name>
    <dbReference type="NCBI Taxonomy" id="7574"/>
    <lineage>
        <taxon>Eukaryota</taxon>
        <taxon>Metazoa</taxon>
        <taxon>Spiralia</taxon>
        <taxon>Lophotrochozoa</taxon>
        <taxon>Brachiopoda</taxon>
        <taxon>Linguliformea</taxon>
        <taxon>Lingulata</taxon>
        <taxon>Lingulida</taxon>
        <taxon>Linguloidea</taxon>
        <taxon>Lingulidae</taxon>
        <taxon>Lingula</taxon>
    </lineage>
</organism>
<dbReference type="OrthoDB" id="8906575at2759"/>